<dbReference type="GO" id="GO:0005524">
    <property type="term" value="F:ATP binding"/>
    <property type="evidence" value="ECO:0007669"/>
    <property type="project" value="UniProtKB-KW"/>
</dbReference>
<comment type="caution">
    <text evidence="15">The sequence shown here is derived from an EMBL/GenBank/DDBJ whole genome shotgun (WGS) entry which is preliminary data.</text>
</comment>
<evidence type="ECO:0000256" key="4">
    <source>
        <dbReference type="ARBA" id="ARBA00022553"/>
    </source>
</evidence>
<dbReference type="Gene3D" id="1.10.287.130">
    <property type="match status" value="1"/>
</dbReference>
<dbReference type="RefSeq" id="WP_308981896.1">
    <property type="nucleotide sequence ID" value="NZ_JAVIDL010000032.1"/>
</dbReference>
<dbReference type="InterPro" id="IPR025201">
    <property type="entry name" value="KdpD_TM"/>
</dbReference>
<dbReference type="EC" id="2.7.13.3" evidence="3"/>
<gene>
    <name evidence="15" type="ORF">RFH47_13555</name>
</gene>
<keyword evidence="7" id="KW-0547">Nucleotide-binding</keyword>
<sequence>MVHGRHNKADTLLQQVKRYQSGRLTIFLGAAPGVGKTYAMLVRARDLLQQNQNVVIAYVETHGRVETEQLLQDLPIIPRKKIPYQGHMLEEMDLDVVLQQRPSIVLVDEFAHQNVPGSRHEKRWQDINELLDAGIDVFTTMNIQHLESLNDVVFQITGIRVKETVPDQMLQRIRDIRLIDLPVTELLERLNQGKVYVPEQIQPALRGFFNSSNLTALRELAMQTVADHVDVDVRENFVLQGQVPIPLNYHVLVLLDCPEQAEAIVRIGCRIAEKRAAKWTVVAFSHSQLSPTGPKQHAQNNQHQRDIDRAFALARQMGGMTEILYGQAHAKLLKSFALERGVSTLVMTQSAQDNHPLLQRIRSIFIAKDLLQQLLRSHPSFEISVVTIASPLVKAQTQHYLPLKSYVLSLKETALVLITTIVSILIASLGEYYLGVGELSVIFITAVVFVAARTRMTVAVCSAIIFFLAYNFFFIAPRMTLQISARQGVITVLAFLAAALIASRLASKLREQVVALQAANRYNSIMQDLGHKLSVAVNSSDVLNLGRASLEKNLNAEVWLQLENEEADPKNSSNISEKEQISAAWTFKNQQASGRFTQTLTESEWWFSPLLASKQCIGVLGLKFQNKKKLPVEQKQLAESMIDYIAQALLRTQMSKALEQANVTTETEKLRSALLTSVSHDLRSPLAAMIGAAESMIHYRQDLSPLDQTSLLETIQLEGERLDRYIQNLLDMTRLGHEGLSLKRDWIGVDELVGSAVRRLKRYMPQINVQINMPNQDLNLYVHAALIEQAIFNVLENAAKFSPENEDVCIEAYQADDQHIAIAISDQGVGIPEDERQRIFDMFYTMQRGDRGQFGTGLGLTIVKAIIGAHQGEITATAGKNNRGTRICMCLPIQQISA</sequence>
<dbReference type="Pfam" id="PF02702">
    <property type="entry name" value="KdpD"/>
    <property type="match status" value="1"/>
</dbReference>
<feature type="transmembrane region" description="Helical" evidence="13">
    <location>
        <begin position="406"/>
        <end position="426"/>
    </location>
</feature>
<protein>
    <recommendedName>
        <fullName evidence="3">histidine kinase</fullName>
        <ecNumber evidence="3">2.7.13.3</ecNumber>
    </recommendedName>
</protein>
<dbReference type="SMART" id="SM00388">
    <property type="entry name" value="HisKA"/>
    <property type="match status" value="1"/>
</dbReference>
<keyword evidence="8 15" id="KW-0418">Kinase</keyword>
<dbReference type="Gene3D" id="3.40.50.300">
    <property type="entry name" value="P-loop containing nucleotide triphosphate hydrolases"/>
    <property type="match status" value="1"/>
</dbReference>
<keyword evidence="4" id="KW-0597">Phosphoprotein</keyword>
<dbReference type="InterPro" id="IPR052023">
    <property type="entry name" value="Histidine_kinase_KdpD"/>
</dbReference>
<dbReference type="FunFam" id="3.40.50.300:FF:000483">
    <property type="entry name" value="Sensor histidine kinase KdpD"/>
    <property type="match status" value="1"/>
</dbReference>
<evidence type="ECO:0000256" key="5">
    <source>
        <dbReference type="ARBA" id="ARBA00022679"/>
    </source>
</evidence>
<dbReference type="PROSITE" id="PS50109">
    <property type="entry name" value="HIS_KIN"/>
    <property type="match status" value="1"/>
</dbReference>
<dbReference type="Gene3D" id="1.20.120.620">
    <property type="entry name" value="Backbone structure of the membrane domain of e. Coli histidine kinase receptor kdpd"/>
    <property type="match status" value="1"/>
</dbReference>
<keyword evidence="5" id="KW-0808">Transferase</keyword>
<accession>A0AAW8JDS1</accession>
<reference evidence="15" key="1">
    <citation type="submission" date="2023-08" db="EMBL/GenBank/DDBJ databases">
        <title>Emergence of clinically-relevant ST2 carbapenem-resistant Acinetobacter baumannii strains in hospital sewages in Zhejiang, East of China.</title>
        <authorList>
            <person name="Kaichao C."/>
            <person name="Zhang R."/>
        </authorList>
    </citation>
    <scope>NUCLEOTIDE SEQUENCE</scope>
    <source>
        <strain evidence="15">M-RB-37</strain>
    </source>
</reference>
<dbReference type="PANTHER" id="PTHR45569">
    <property type="entry name" value="SENSOR PROTEIN KDPD"/>
    <property type="match status" value="1"/>
</dbReference>
<dbReference type="Pfam" id="PF13493">
    <property type="entry name" value="DUF4118"/>
    <property type="match status" value="1"/>
</dbReference>
<dbReference type="Gene3D" id="3.30.450.40">
    <property type="match status" value="1"/>
</dbReference>
<dbReference type="InterPro" id="IPR027417">
    <property type="entry name" value="P-loop_NTPase"/>
</dbReference>
<keyword evidence="9" id="KW-0067">ATP-binding</keyword>
<evidence type="ECO:0000256" key="13">
    <source>
        <dbReference type="SAM" id="Phobius"/>
    </source>
</evidence>
<evidence type="ECO:0000256" key="11">
    <source>
        <dbReference type="ARBA" id="ARBA00023012"/>
    </source>
</evidence>
<dbReference type="SUPFAM" id="SSF55874">
    <property type="entry name" value="ATPase domain of HSP90 chaperone/DNA topoisomerase II/histidine kinase"/>
    <property type="match status" value="1"/>
</dbReference>
<keyword evidence="6 13" id="KW-0812">Transmembrane</keyword>
<evidence type="ECO:0000256" key="3">
    <source>
        <dbReference type="ARBA" id="ARBA00012438"/>
    </source>
</evidence>
<keyword evidence="10 13" id="KW-1133">Transmembrane helix</keyword>
<dbReference type="GO" id="GO:0005737">
    <property type="term" value="C:cytoplasm"/>
    <property type="evidence" value="ECO:0007669"/>
    <property type="project" value="UniProtKB-ARBA"/>
</dbReference>
<dbReference type="InterPro" id="IPR005467">
    <property type="entry name" value="His_kinase_dom"/>
</dbReference>
<dbReference type="SUPFAM" id="SSF47384">
    <property type="entry name" value="Homodimeric domain of signal transducing histidine kinase"/>
    <property type="match status" value="1"/>
</dbReference>
<dbReference type="Gene3D" id="3.30.565.10">
    <property type="entry name" value="Histidine kinase-like ATPase, C-terminal domain"/>
    <property type="match status" value="1"/>
</dbReference>
<evidence type="ECO:0000256" key="12">
    <source>
        <dbReference type="ARBA" id="ARBA00023136"/>
    </source>
</evidence>
<dbReference type="EMBL" id="JAVIDL010000032">
    <property type="protein sequence ID" value="MDQ8936745.1"/>
    <property type="molecule type" value="Genomic_DNA"/>
</dbReference>
<evidence type="ECO:0000256" key="8">
    <source>
        <dbReference type="ARBA" id="ARBA00022777"/>
    </source>
</evidence>
<dbReference type="InterPro" id="IPR029016">
    <property type="entry name" value="GAF-like_dom_sf"/>
</dbReference>
<evidence type="ECO:0000256" key="6">
    <source>
        <dbReference type="ARBA" id="ARBA00022692"/>
    </source>
</evidence>
<feature type="domain" description="Histidine kinase" evidence="14">
    <location>
        <begin position="677"/>
        <end position="895"/>
    </location>
</feature>
<dbReference type="InterPro" id="IPR036097">
    <property type="entry name" value="HisK_dim/P_sf"/>
</dbReference>
<dbReference type="Pfam" id="PF02518">
    <property type="entry name" value="HATPase_c"/>
    <property type="match status" value="1"/>
</dbReference>
<organism evidence="15 16">
    <name type="scientific">Acinetobacter rudis</name>
    <dbReference type="NCBI Taxonomy" id="632955"/>
    <lineage>
        <taxon>Bacteria</taxon>
        <taxon>Pseudomonadati</taxon>
        <taxon>Pseudomonadota</taxon>
        <taxon>Gammaproteobacteria</taxon>
        <taxon>Moraxellales</taxon>
        <taxon>Moraxellaceae</taxon>
        <taxon>Acinetobacter</taxon>
    </lineage>
</organism>
<dbReference type="PRINTS" id="PR00344">
    <property type="entry name" value="BCTRLSENSOR"/>
</dbReference>
<name>A0AAW8JDS1_9GAMM</name>
<dbReference type="InterPro" id="IPR003661">
    <property type="entry name" value="HisK_dim/P_dom"/>
</dbReference>
<keyword evidence="12 13" id="KW-0472">Membrane</keyword>
<evidence type="ECO:0000256" key="2">
    <source>
        <dbReference type="ARBA" id="ARBA00004141"/>
    </source>
</evidence>
<feature type="transmembrane region" description="Helical" evidence="13">
    <location>
        <begin position="483"/>
        <end position="502"/>
    </location>
</feature>
<dbReference type="Pfam" id="PF00512">
    <property type="entry name" value="HisKA"/>
    <property type="match status" value="1"/>
</dbReference>
<evidence type="ECO:0000256" key="7">
    <source>
        <dbReference type="ARBA" id="ARBA00022741"/>
    </source>
</evidence>
<dbReference type="GO" id="GO:0000155">
    <property type="term" value="F:phosphorelay sensor kinase activity"/>
    <property type="evidence" value="ECO:0007669"/>
    <property type="project" value="InterPro"/>
</dbReference>
<comment type="subcellular location">
    <subcellularLocation>
        <location evidence="2">Membrane</location>
        <topology evidence="2">Multi-pass membrane protein</topology>
    </subcellularLocation>
</comment>
<dbReference type="InterPro" id="IPR003852">
    <property type="entry name" value="Sig_transdc_His_kinase_KdpD_N"/>
</dbReference>
<dbReference type="Proteomes" id="UP001243844">
    <property type="component" value="Unassembled WGS sequence"/>
</dbReference>
<dbReference type="InterPro" id="IPR004358">
    <property type="entry name" value="Sig_transdc_His_kin-like_C"/>
</dbReference>
<feature type="transmembrane region" description="Helical" evidence="13">
    <location>
        <begin position="458"/>
        <end position="477"/>
    </location>
</feature>
<evidence type="ECO:0000259" key="14">
    <source>
        <dbReference type="PROSITE" id="PS50109"/>
    </source>
</evidence>
<comment type="catalytic activity">
    <reaction evidence="1">
        <text>ATP + protein L-histidine = ADP + protein N-phospho-L-histidine.</text>
        <dbReference type="EC" id="2.7.13.3"/>
    </reaction>
</comment>
<dbReference type="PANTHER" id="PTHR45569:SF1">
    <property type="entry name" value="SENSOR PROTEIN KDPD"/>
    <property type="match status" value="1"/>
</dbReference>
<dbReference type="InterPro" id="IPR038318">
    <property type="entry name" value="KdpD_sf"/>
</dbReference>
<dbReference type="SMART" id="SM00387">
    <property type="entry name" value="HATPase_c"/>
    <property type="match status" value="1"/>
</dbReference>
<dbReference type="CDD" id="cd00082">
    <property type="entry name" value="HisKA"/>
    <property type="match status" value="1"/>
</dbReference>
<evidence type="ECO:0000256" key="9">
    <source>
        <dbReference type="ARBA" id="ARBA00022840"/>
    </source>
</evidence>
<proteinExistence type="predicted"/>
<dbReference type="SUPFAM" id="SSF52540">
    <property type="entry name" value="P-loop containing nucleoside triphosphate hydrolases"/>
    <property type="match status" value="1"/>
</dbReference>
<dbReference type="InterPro" id="IPR036890">
    <property type="entry name" value="HATPase_C_sf"/>
</dbReference>
<evidence type="ECO:0000313" key="16">
    <source>
        <dbReference type="Proteomes" id="UP001243844"/>
    </source>
</evidence>
<evidence type="ECO:0000256" key="10">
    <source>
        <dbReference type="ARBA" id="ARBA00022989"/>
    </source>
</evidence>
<evidence type="ECO:0000313" key="15">
    <source>
        <dbReference type="EMBL" id="MDQ8936745.1"/>
    </source>
</evidence>
<dbReference type="AlphaFoldDB" id="A0AAW8JDS1"/>
<evidence type="ECO:0000256" key="1">
    <source>
        <dbReference type="ARBA" id="ARBA00000085"/>
    </source>
</evidence>
<dbReference type="GO" id="GO:0005886">
    <property type="term" value="C:plasma membrane"/>
    <property type="evidence" value="ECO:0007669"/>
    <property type="project" value="TreeGrafter"/>
</dbReference>
<keyword evidence="11" id="KW-0902">Two-component regulatory system</keyword>
<dbReference type="InterPro" id="IPR003594">
    <property type="entry name" value="HATPase_dom"/>
</dbReference>